<dbReference type="PANTHER" id="PTHR33112">
    <property type="entry name" value="DOMAIN PROTEIN, PUTATIVE-RELATED"/>
    <property type="match status" value="1"/>
</dbReference>
<keyword evidence="2" id="KW-1185">Reference proteome</keyword>
<sequence>MKSERCECLFIHTGLGVVDAPGRKSSYVPPENVDIELEELMNQLTWRKTVEDYSLLALTFEKDIFSALSGVAHQHKQIRGSSYFAGLWEDSFVEDLLWHTRPRNFPVPSDYRFSGPVSRPSIWRAPTWSWASVKSPVEYDRYEEFDTMLNDIYPCVGLVAEETGELEEDGTSLFISGYATDIALKYGTIQRENQHNHPETYLEMDGNKIDAVRLYPDFDIWSESDQKIEDGTMVYCLLLGSAMNHFFKQCGTLYFLVLALDNSKEDEDDEDEVVFVKRIGLGTFSKEAFDSGKVSKFWEAISGRLRSFIVS</sequence>
<gene>
    <name evidence="1" type="ORF">FNYG_15025</name>
</gene>
<comment type="caution">
    <text evidence="1">The sequence shown here is derived from an EMBL/GenBank/DDBJ whole genome shotgun (WGS) entry which is preliminary data.</text>
</comment>
<accession>A0A2K0ULW9</accession>
<dbReference type="AlphaFoldDB" id="A0A2K0ULW9"/>
<evidence type="ECO:0008006" key="3">
    <source>
        <dbReference type="Google" id="ProtNLM"/>
    </source>
</evidence>
<dbReference type="OrthoDB" id="5362512at2759"/>
<reference evidence="1 2" key="1">
    <citation type="submission" date="2017-06" db="EMBL/GenBank/DDBJ databases">
        <title>Genome of Fusarium nygamai isolate CS10214.</title>
        <authorList>
            <person name="Gardiner D.M."/>
            <person name="Obanor F."/>
            <person name="Kazan K."/>
        </authorList>
    </citation>
    <scope>NUCLEOTIDE SEQUENCE [LARGE SCALE GENOMIC DNA]</scope>
    <source>
        <strain evidence="1 2">CS10214</strain>
    </source>
</reference>
<dbReference type="PANTHER" id="PTHR33112:SF9">
    <property type="entry name" value="HETEROKARYON INCOMPATIBILITY DOMAIN-CONTAINING PROTEIN"/>
    <property type="match status" value="1"/>
</dbReference>
<proteinExistence type="predicted"/>
<evidence type="ECO:0000313" key="2">
    <source>
        <dbReference type="Proteomes" id="UP000236664"/>
    </source>
</evidence>
<name>A0A2K0ULW9_GIBNY</name>
<dbReference type="STRING" id="42673.A0A2K0ULW9"/>
<dbReference type="Proteomes" id="UP000236664">
    <property type="component" value="Unassembled WGS sequence"/>
</dbReference>
<organism evidence="1 2">
    <name type="scientific">Gibberella nygamai</name>
    <name type="common">Bean root rot disease fungus</name>
    <name type="synonym">Fusarium nygamai</name>
    <dbReference type="NCBI Taxonomy" id="42673"/>
    <lineage>
        <taxon>Eukaryota</taxon>
        <taxon>Fungi</taxon>
        <taxon>Dikarya</taxon>
        <taxon>Ascomycota</taxon>
        <taxon>Pezizomycotina</taxon>
        <taxon>Sordariomycetes</taxon>
        <taxon>Hypocreomycetidae</taxon>
        <taxon>Hypocreales</taxon>
        <taxon>Nectriaceae</taxon>
        <taxon>Fusarium</taxon>
        <taxon>Fusarium fujikuroi species complex</taxon>
    </lineage>
</organism>
<protein>
    <recommendedName>
        <fullName evidence="3">Heterokaryon incompatibility domain-containing protein</fullName>
    </recommendedName>
</protein>
<dbReference type="EMBL" id="MTQA01000458">
    <property type="protein sequence ID" value="PNP58781.1"/>
    <property type="molecule type" value="Genomic_DNA"/>
</dbReference>
<evidence type="ECO:0000313" key="1">
    <source>
        <dbReference type="EMBL" id="PNP58781.1"/>
    </source>
</evidence>